<feature type="region of interest" description="Disordered" evidence="1">
    <location>
        <begin position="225"/>
        <end position="245"/>
    </location>
</feature>
<keyword evidence="3" id="KW-1185">Reference proteome</keyword>
<comment type="caution">
    <text evidence="2">The sequence shown here is derived from an EMBL/GenBank/DDBJ whole genome shotgun (WGS) entry which is preliminary data.</text>
</comment>
<reference evidence="2 3" key="1">
    <citation type="submission" date="2019-06" db="EMBL/GenBank/DDBJ databases">
        <title>Sequencing the genomes of 1000 actinobacteria strains.</title>
        <authorList>
            <person name="Klenk H.-P."/>
        </authorList>
    </citation>
    <scope>NUCLEOTIDE SEQUENCE [LARGE SCALE GENOMIC DNA]</scope>
    <source>
        <strain evidence="2 3">DSM 12362</strain>
    </source>
</reference>
<name>A0A543KMW1_9MICO</name>
<dbReference type="PANTHER" id="PTHR37946:SF1">
    <property type="entry name" value="SLL1969 PROTEIN"/>
    <property type="match status" value="1"/>
</dbReference>
<evidence type="ECO:0000313" key="2">
    <source>
        <dbReference type="EMBL" id="TQM96384.1"/>
    </source>
</evidence>
<evidence type="ECO:0000256" key="1">
    <source>
        <dbReference type="SAM" id="MobiDB-lite"/>
    </source>
</evidence>
<dbReference type="Proteomes" id="UP000315133">
    <property type="component" value="Unassembled WGS sequence"/>
</dbReference>
<evidence type="ECO:0008006" key="4">
    <source>
        <dbReference type="Google" id="ProtNLM"/>
    </source>
</evidence>
<dbReference type="InterPro" id="IPR029058">
    <property type="entry name" value="AB_hydrolase_fold"/>
</dbReference>
<sequence length="245" mass="27061">MSRVGRAARNGWSWLLDYAYVTRHQVGGLLTRDDPAGWLAGGRQPVVLLPGVYERWQFLRPLARVLHDRGHPVHVVTDLRWNTAPVVASAAVVAAYLRTHDLRDVVLVAHSKGGLIGKYAMLHEDPEGRIARMLAVATPFGGSVYARLFWLRSVRAFSPHDPTLRALGEQLEVNRRITSIWGAFDPHVPGGSRLEGATNVPLRTSGHFRLLGRDELLDAVVEALTPRPTDPRAPVPPGAPRSRRS</sequence>
<dbReference type="SUPFAM" id="SSF53474">
    <property type="entry name" value="alpha/beta-Hydrolases"/>
    <property type="match status" value="1"/>
</dbReference>
<dbReference type="AlphaFoldDB" id="A0A543KMW1"/>
<gene>
    <name evidence="2" type="ORF">FB476_1250</name>
</gene>
<organism evidence="2 3">
    <name type="scientific">Ornithinimicrobium humiphilum</name>
    <dbReference type="NCBI Taxonomy" id="125288"/>
    <lineage>
        <taxon>Bacteria</taxon>
        <taxon>Bacillati</taxon>
        <taxon>Actinomycetota</taxon>
        <taxon>Actinomycetes</taxon>
        <taxon>Micrococcales</taxon>
        <taxon>Ornithinimicrobiaceae</taxon>
        <taxon>Ornithinimicrobium</taxon>
    </lineage>
</organism>
<dbReference type="PANTHER" id="PTHR37946">
    <property type="entry name" value="SLL1969 PROTEIN"/>
    <property type="match status" value="1"/>
</dbReference>
<proteinExistence type="predicted"/>
<dbReference type="EMBL" id="VFPU01000001">
    <property type="protein sequence ID" value="TQM96384.1"/>
    <property type="molecule type" value="Genomic_DNA"/>
</dbReference>
<accession>A0A543KMW1</accession>
<evidence type="ECO:0000313" key="3">
    <source>
        <dbReference type="Proteomes" id="UP000315133"/>
    </source>
</evidence>
<dbReference type="Gene3D" id="3.40.50.1820">
    <property type="entry name" value="alpha/beta hydrolase"/>
    <property type="match status" value="1"/>
</dbReference>
<dbReference type="RefSeq" id="WP_202876918.1">
    <property type="nucleotide sequence ID" value="NZ_BAAAIL010000003.1"/>
</dbReference>
<protein>
    <recommendedName>
        <fullName evidence="4">Alpha/beta hydrolase family protein</fullName>
    </recommendedName>
</protein>